<evidence type="ECO:0000313" key="2">
    <source>
        <dbReference type="EMBL" id="KAK2078086.1"/>
    </source>
</evidence>
<feature type="compositionally biased region" description="Basic and acidic residues" evidence="1">
    <location>
        <begin position="116"/>
        <end position="127"/>
    </location>
</feature>
<sequence>MADQRPNPIVQAANSSSLPRTVRARVGATTDPVPEGKVIDAEPELSSPIKREVHDAEKAQKEAEELGHEDPAAYQREMQRMQHEATKDRGNYNDKVFLNSSVKQMESRGGANDFQGSKHMDSVYRSK</sequence>
<evidence type="ECO:0000256" key="1">
    <source>
        <dbReference type="SAM" id="MobiDB-lite"/>
    </source>
</evidence>
<feature type="compositionally biased region" description="Basic and acidic residues" evidence="1">
    <location>
        <begin position="49"/>
        <end position="71"/>
    </location>
</feature>
<feature type="region of interest" description="Disordered" evidence="1">
    <location>
        <begin position="102"/>
        <end position="127"/>
    </location>
</feature>
<comment type="caution">
    <text evidence="2">The sequence shown here is derived from an EMBL/GenBank/DDBJ whole genome shotgun (WGS) entry which is preliminary data.</text>
</comment>
<dbReference type="AlphaFoldDB" id="A0AAD9II25"/>
<organism evidence="2 3">
    <name type="scientific">Prototheca wickerhamii</name>
    <dbReference type="NCBI Taxonomy" id="3111"/>
    <lineage>
        <taxon>Eukaryota</taxon>
        <taxon>Viridiplantae</taxon>
        <taxon>Chlorophyta</taxon>
        <taxon>core chlorophytes</taxon>
        <taxon>Trebouxiophyceae</taxon>
        <taxon>Chlorellales</taxon>
        <taxon>Chlorellaceae</taxon>
        <taxon>Prototheca</taxon>
    </lineage>
</organism>
<feature type="region of interest" description="Disordered" evidence="1">
    <location>
        <begin position="1"/>
        <end position="71"/>
    </location>
</feature>
<gene>
    <name evidence="2" type="ORF">QBZ16_003954</name>
</gene>
<reference evidence="2" key="1">
    <citation type="submission" date="2021-01" db="EMBL/GenBank/DDBJ databases">
        <authorList>
            <person name="Eckstrom K.M.E."/>
        </authorList>
    </citation>
    <scope>NUCLEOTIDE SEQUENCE</scope>
    <source>
        <strain evidence="2">UVCC 0001</strain>
    </source>
</reference>
<protein>
    <submittedName>
        <fullName evidence="2">Uncharacterized protein</fullName>
    </submittedName>
</protein>
<accession>A0AAD9II25</accession>
<proteinExistence type="predicted"/>
<dbReference type="Proteomes" id="UP001255856">
    <property type="component" value="Unassembled WGS sequence"/>
</dbReference>
<dbReference type="EMBL" id="JASFZW010000005">
    <property type="protein sequence ID" value="KAK2078086.1"/>
    <property type="molecule type" value="Genomic_DNA"/>
</dbReference>
<keyword evidence="3" id="KW-1185">Reference proteome</keyword>
<evidence type="ECO:0000313" key="3">
    <source>
        <dbReference type="Proteomes" id="UP001255856"/>
    </source>
</evidence>
<name>A0AAD9II25_PROWI</name>